<evidence type="ECO:0000256" key="2">
    <source>
        <dbReference type="SAM" id="SignalP"/>
    </source>
</evidence>
<sequence>MRARAVPTTAAALALALLTACSTPEPPPNPVLQPGLPGEPNRTLSADDAASGLPATPPNAADFAYATGMVVHHQQALRMTDLAPTRAANPQLAAFATRIADTQRPEIDMMNRWLTRNGGDDHAGHSGHSGHSDHAGMPGMATEEELAALEAARGPDFDAQFLRLMIRHHEGAVAMAQEVQQKGQDVFVQEMADNIIAEQTDEIARMRAMA</sequence>
<organism evidence="4 5">
    <name type="scientific">Actinokineospora bangkokensis</name>
    <dbReference type="NCBI Taxonomy" id="1193682"/>
    <lineage>
        <taxon>Bacteria</taxon>
        <taxon>Bacillati</taxon>
        <taxon>Actinomycetota</taxon>
        <taxon>Actinomycetes</taxon>
        <taxon>Pseudonocardiales</taxon>
        <taxon>Pseudonocardiaceae</taxon>
        <taxon>Actinokineospora</taxon>
    </lineage>
</organism>
<name>A0A1Q9LS88_9PSEU</name>
<feature type="domain" description="DUF305" evidence="3">
    <location>
        <begin position="62"/>
        <end position="209"/>
    </location>
</feature>
<feature type="signal peptide" evidence="2">
    <location>
        <begin position="1"/>
        <end position="22"/>
    </location>
</feature>
<accession>A0A1Q9LS88</accession>
<dbReference type="PANTHER" id="PTHR36933">
    <property type="entry name" value="SLL0788 PROTEIN"/>
    <property type="match status" value="1"/>
</dbReference>
<comment type="caution">
    <text evidence="4">The sequence shown here is derived from an EMBL/GenBank/DDBJ whole genome shotgun (WGS) entry which is preliminary data.</text>
</comment>
<dbReference type="AlphaFoldDB" id="A0A1Q9LS88"/>
<dbReference type="InterPro" id="IPR012347">
    <property type="entry name" value="Ferritin-like"/>
</dbReference>
<feature type="compositionally biased region" description="Basic and acidic residues" evidence="1">
    <location>
        <begin position="118"/>
        <end position="134"/>
    </location>
</feature>
<evidence type="ECO:0000259" key="3">
    <source>
        <dbReference type="Pfam" id="PF03713"/>
    </source>
</evidence>
<evidence type="ECO:0000313" key="4">
    <source>
        <dbReference type="EMBL" id="OLR94854.1"/>
    </source>
</evidence>
<dbReference type="Proteomes" id="UP000186040">
    <property type="component" value="Unassembled WGS sequence"/>
</dbReference>
<dbReference type="InterPro" id="IPR005183">
    <property type="entry name" value="DUF305_CopM-like"/>
</dbReference>
<dbReference type="Gene3D" id="1.20.1260.10">
    <property type="match status" value="1"/>
</dbReference>
<keyword evidence="5" id="KW-1185">Reference proteome</keyword>
<proteinExistence type="predicted"/>
<dbReference type="OrthoDB" id="26872at2"/>
<protein>
    <recommendedName>
        <fullName evidence="3">DUF305 domain-containing protein</fullName>
    </recommendedName>
</protein>
<feature type="chain" id="PRO_5010379151" description="DUF305 domain-containing protein" evidence="2">
    <location>
        <begin position="23"/>
        <end position="210"/>
    </location>
</feature>
<evidence type="ECO:0000256" key="1">
    <source>
        <dbReference type="SAM" id="MobiDB-lite"/>
    </source>
</evidence>
<dbReference type="PROSITE" id="PS51257">
    <property type="entry name" value="PROKAR_LIPOPROTEIN"/>
    <property type="match status" value="1"/>
</dbReference>
<gene>
    <name evidence="4" type="ORF">BJP25_09535</name>
</gene>
<feature type="region of interest" description="Disordered" evidence="1">
    <location>
        <begin position="116"/>
        <end position="138"/>
    </location>
</feature>
<reference evidence="4 5" key="1">
    <citation type="submission" date="2016-10" db="EMBL/GenBank/DDBJ databases">
        <title>The Draft Genome Sequence of Actinokineospora bangkokensis 44EHWT reveals the biosynthetic pathway of antifungal compounds Thailandins with unusual extender unit butylmalonyl-CoA.</title>
        <authorList>
            <person name="Greule A."/>
            <person name="Intra B."/>
            <person name="Flemming S."/>
            <person name="Rommel M.G."/>
            <person name="Panbangred W."/>
            <person name="Bechthold A."/>
        </authorList>
    </citation>
    <scope>NUCLEOTIDE SEQUENCE [LARGE SCALE GENOMIC DNA]</scope>
    <source>
        <strain evidence="4 5">44EHW</strain>
    </source>
</reference>
<feature type="region of interest" description="Disordered" evidence="1">
    <location>
        <begin position="24"/>
        <end position="55"/>
    </location>
</feature>
<dbReference type="RefSeq" id="WP_075973422.1">
    <property type="nucleotide sequence ID" value="NZ_MKQR01000006.1"/>
</dbReference>
<keyword evidence="2" id="KW-0732">Signal</keyword>
<dbReference type="Pfam" id="PF03713">
    <property type="entry name" value="DUF305"/>
    <property type="match status" value="1"/>
</dbReference>
<evidence type="ECO:0000313" key="5">
    <source>
        <dbReference type="Proteomes" id="UP000186040"/>
    </source>
</evidence>
<dbReference type="PANTHER" id="PTHR36933:SF1">
    <property type="entry name" value="SLL0788 PROTEIN"/>
    <property type="match status" value="1"/>
</dbReference>
<dbReference type="EMBL" id="MKQR01000006">
    <property type="protein sequence ID" value="OLR94854.1"/>
    <property type="molecule type" value="Genomic_DNA"/>
</dbReference>